<keyword evidence="1" id="KW-0378">Hydrolase</keyword>
<dbReference type="Pfam" id="PF13563">
    <property type="entry name" value="2_5_RNA_ligase2"/>
    <property type="match status" value="1"/>
</dbReference>
<dbReference type="OrthoDB" id="7061261at2"/>
<dbReference type="GO" id="GO:0004113">
    <property type="term" value="F:2',3'-cyclic-nucleotide 3'-phosphodiesterase activity"/>
    <property type="evidence" value="ECO:0007669"/>
    <property type="project" value="InterPro"/>
</dbReference>
<gene>
    <name evidence="2" type="ORF">DZC73_17555</name>
</gene>
<dbReference type="AlphaFoldDB" id="A0A3N7HLD6"/>
<evidence type="ECO:0000313" key="3">
    <source>
        <dbReference type="Proteomes" id="UP000267464"/>
    </source>
</evidence>
<evidence type="ECO:0000313" key="2">
    <source>
        <dbReference type="EMBL" id="RQP22938.1"/>
    </source>
</evidence>
<name>A0A3N7HLD6_9BURK</name>
<organism evidence="2 3">
    <name type="scientific">Piscinibacter terrae</name>
    <dbReference type="NCBI Taxonomy" id="2496871"/>
    <lineage>
        <taxon>Bacteria</taxon>
        <taxon>Pseudomonadati</taxon>
        <taxon>Pseudomonadota</taxon>
        <taxon>Betaproteobacteria</taxon>
        <taxon>Burkholderiales</taxon>
        <taxon>Sphaerotilaceae</taxon>
        <taxon>Piscinibacter</taxon>
    </lineage>
</organism>
<reference evidence="2 3" key="1">
    <citation type="submission" date="2018-08" db="EMBL/GenBank/DDBJ databases">
        <authorList>
            <person name="Khan S.A."/>
            <person name="Jeon C.O."/>
            <person name="Chun B.H."/>
            <person name="Jeong S.E."/>
        </authorList>
    </citation>
    <scope>NUCLEOTIDE SEQUENCE [LARGE SCALE GENOMIC DNA]</scope>
    <source>
        <strain evidence="2 3">S-16</strain>
    </source>
</reference>
<protein>
    <submittedName>
        <fullName evidence="2">RNA 2',3'-cyclic phosphodiesterase</fullName>
    </submittedName>
</protein>
<dbReference type="InterPro" id="IPR004175">
    <property type="entry name" value="RNA_CPDase"/>
</dbReference>
<keyword evidence="3" id="KW-1185">Reference proteome</keyword>
<reference evidence="2 3" key="2">
    <citation type="submission" date="2018-12" db="EMBL/GenBank/DDBJ databases">
        <title>Rhizobacter gummiphilus sp. nov., a rubber-degrading bacterium isolated from the soil of a botanical garden in Japan.</title>
        <authorList>
            <person name="Shunsuke S.S."/>
        </authorList>
    </citation>
    <scope>NUCLEOTIDE SEQUENCE [LARGE SCALE GENOMIC DNA]</scope>
    <source>
        <strain evidence="2 3">S-16</strain>
    </source>
</reference>
<dbReference type="PANTHER" id="PTHR35561:SF1">
    <property type="entry name" value="RNA 2',3'-CYCLIC PHOSPHODIESTERASE"/>
    <property type="match status" value="1"/>
</dbReference>
<proteinExistence type="predicted"/>
<dbReference type="GO" id="GO:0008664">
    <property type="term" value="F:RNA 2',3'-cyclic 3'-phosphodiesterase activity"/>
    <property type="evidence" value="ECO:0007669"/>
    <property type="project" value="InterPro"/>
</dbReference>
<comment type="caution">
    <text evidence="2">The sequence shown here is derived from an EMBL/GenBank/DDBJ whole genome shotgun (WGS) entry which is preliminary data.</text>
</comment>
<dbReference type="RefSeq" id="WP_161974628.1">
    <property type="nucleotide sequence ID" value="NZ_QUSW01000005.1"/>
</dbReference>
<dbReference type="SUPFAM" id="SSF55144">
    <property type="entry name" value="LigT-like"/>
    <property type="match status" value="1"/>
</dbReference>
<dbReference type="InterPro" id="IPR009097">
    <property type="entry name" value="Cyclic_Pdiesterase"/>
</dbReference>
<dbReference type="Gene3D" id="3.90.1140.10">
    <property type="entry name" value="Cyclic phosphodiesterase"/>
    <property type="match status" value="1"/>
</dbReference>
<dbReference type="PANTHER" id="PTHR35561">
    <property type="entry name" value="RNA 2',3'-CYCLIC PHOSPHODIESTERASE"/>
    <property type="match status" value="1"/>
</dbReference>
<sequence>MAELNWGHSPQMPLRQFSEICVQQSLLGFEWDKSAFGIDNLDRRVNKPQPFTLFFAIFPEHEHAKRLALASQALRAEHHFEGRLITVDRLHVSLHSVGKFIDMVPRLVVDAAMAAAARVDCPQFTVVFDHVQSFPPSNAFVLIPDAKSDAAIARLRQLLAIALRKVSLHPQASRTAHMTMLYDKEHIAMHPIEGIEWKATRFALILSHEGQTHHQWVGEWALSEAF</sequence>
<accession>A0A3N7HLD6</accession>
<dbReference type="EMBL" id="QUSW01000005">
    <property type="protein sequence ID" value="RQP22938.1"/>
    <property type="molecule type" value="Genomic_DNA"/>
</dbReference>
<evidence type="ECO:0000256" key="1">
    <source>
        <dbReference type="ARBA" id="ARBA00022801"/>
    </source>
</evidence>
<dbReference type="Proteomes" id="UP000267464">
    <property type="component" value="Unassembled WGS sequence"/>
</dbReference>